<dbReference type="Proteomes" id="UP000011115">
    <property type="component" value="Unassembled WGS sequence"/>
</dbReference>
<evidence type="ECO:0000313" key="3">
    <source>
        <dbReference type="Proteomes" id="UP000011115"/>
    </source>
</evidence>
<dbReference type="PROSITE" id="PS51257">
    <property type="entry name" value="PROKAR_LIPOPROTEIN"/>
    <property type="match status" value="1"/>
</dbReference>
<keyword evidence="3" id="KW-1185">Reference proteome</keyword>
<name>M1CRE1_SOLTU</name>
<dbReference type="HOGENOM" id="CLU_2626780_0_0_1"/>
<feature type="signal peptide" evidence="1">
    <location>
        <begin position="1"/>
        <end position="22"/>
    </location>
</feature>
<dbReference type="AlphaFoldDB" id="M1CRE1"/>
<proteinExistence type="predicted"/>
<protein>
    <submittedName>
        <fullName evidence="2">Uncharacterized protein</fullName>
    </submittedName>
</protein>
<dbReference type="Gramene" id="PGSC0003DMT400073016">
    <property type="protein sequence ID" value="PGSC0003DMT400073016"/>
    <property type="gene ID" value="PGSC0003DMG400028402"/>
</dbReference>
<dbReference type="EnsemblPlants" id="PGSC0003DMT400073016">
    <property type="protein sequence ID" value="PGSC0003DMT400073016"/>
    <property type="gene ID" value="PGSC0003DMG400028402"/>
</dbReference>
<accession>M1CRE1</accession>
<evidence type="ECO:0000313" key="2">
    <source>
        <dbReference type="EnsemblPlants" id="PGSC0003DMT400073016"/>
    </source>
</evidence>
<feature type="chain" id="PRO_5004013200" evidence="1">
    <location>
        <begin position="23"/>
        <end position="78"/>
    </location>
</feature>
<dbReference type="InParanoid" id="M1CRE1"/>
<keyword evidence="1" id="KW-0732">Signal</keyword>
<reference evidence="2" key="2">
    <citation type="submission" date="2015-06" db="UniProtKB">
        <authorList>
            <consortium name="EnsemblPlants"/>
        </authorList>
    </citation>
    <scope>IDENTIFICATION</scope>
    <source>
        <strain evidence="2">DM1-3 516 R44</strain>
    </source>
</reference>
<reference evidence="3" key="1">
    <citation type="journal article" date="2011" name="Nature">
        <title>Genome sequence and analysis of the tuber crop potato.</title>
        <authorList>
            <consortium name="The Potato Genome Sequencing Consortium"/>
        </authorList>
    </citation>
    <scope>NUCLEOTIDE SEQUENCE [LARGE SCALE GENOMIC DNA]</scope>
    <source>
        <strain evidence="3">cv. DM1-3 516 R44</strain>
    </source>
</reference>
<dbReference type="PaxDb" id="4113-PGSC0003DMT400073016"/>
<sequence>MWMKSINHQLLLASSCIKTIDCCLKPVGDQTMQYYNYIILKDILVLFKETKQPPQKEGCGGKAIYGKETFMCFKLYQL</sequence>
<organism evidence="2 3">
    <name type="scientific">Solanum tuberosum</name>
    <name type="common">Potato</name>
    <dbReference type="NCBI Taxonomy" id="4113"/>
    <lineage>
        <taxon>Eukaryota</taxon>
        <taxon>Viridiplantae</taxon>
        <taxon>Streptophyta</taxon>
        <taxon>Embryophyta</taxon>
        <taxon>Tracheophyta</taxon>
        <taxon>Spermatophyta</taxon>
        <taxon>Magnoliopsida</taxon>
        <taxon>eudicotyledons</taxon>
        <taxon>Gunneridae</taxon>
        <taxon>Pentapetalae</taxon>
        <taxon>asterids</taxon>
        <taxon>lamiids</taxon>
        <taxon>Solanales</taxon>
        <taxon>Solanaceae</taxon>
        <taxon>Solanoideae</taxon>
        <taxon>Solaneae</taxon>
        <taxon>Solanum</taxon>
    </lineage>
</organism>
<evidence type="ECO:0000256" key="1">
    <source>
        <dbReference type="SAM" id="SignalP"/>
    </source>
</evidence>